<dbReference type="AlphaFoldDB" id="A0A8S9S3Y8"/>
<evidence type="ECO:0000256" key="2">
    <source>
        <dbReference type="ARBA" id="ARBA00022771"/>
    </source>
</evidence>
<dbReference type="PANTHER" id="PTHR45931:SF3">
    <property type="entry name" value="RING ZINC FINGER-CONTAINING PROTEIN"/>
    <property type="match status" value="1"/>
</dbReference>
<dbReference type="InterPro" id="IPR051834">
    <property type="entry name" value="RING_finger_E3_ligase"/>
</dbReference>
<dbReference type="GO" id="GO:0008270">
    <property type="term" value="F:zinc ion binding"/>
    <property type="evidence" value="ECO:0007669"/>
    <property type="project" value="UniProtKB-KW"/>
</dbReference>
<dbReference type="CDD" id="cd16454">
    <property type="entry name" value="RING-H2_PA-TM-RING"/>
    <property type="match status" value="1"/>
</dbReference>
<evidence type="ECO:0000256" key="3">
    <source>
        <dbReference type="ARBA" id="ARBA00022833"/>
    </source>
</evidence>
<accession>A0A8S9S3Y8</accession>
<dbReference type="Proteomes" id="UP000712600">
    <property type="component" value="Unassembled WGS sequence"/>
</dbReference>
<dbReference type="PANTHER" id="PTHR45931">
    <property type="entry name" value="SI:CH211-59O9.10"/>
    <property type="match status" value="1"/>
</dbReference>
<evidence type="ECO:0000313" key="6">
    <source>
        <dbReference type="EMBL" id="KAF3586634.1"/>
    </source>
</evidence>
<keyword evidence="1" id="KW-0479">Metal-binding</keyword>
<dbReference type="SMART" id="SM00184">
    <property type="entry name" value="RING"/>
    <property type="match status" value="1"/>
</dbReference>
<evidence type="ECO:0000313" key="7">
    <source>
        <dbReference type="Proteomes" id="UP000712600"/>
    </source>
</evidence>
<gene>
    <name evidence="6" type="ORF">F2Q69_00029648</name>
</gene>
<evidence type="ECO:0000256" key="1">
    <source>
        <dbReference type="ARBA" id="ARBA00022723"/>
    </source>
</evidence>
<reference evidence="6" key="1">
    <citation type="submission" date="2019-12" db="EMBL/GenBank/DDBJ databases">
        <title>Genome sequencing and annotation of Brassica cretica.</title>
        <authorList>
            <person name="Studholme D.J."/>
            <person name="Sarris P."/>
        </authorList>
    </citation>
    <scope>NUCLEOTIDE SEQUENCE</scope>
    <source>
        <strain evidence="6">PFS-109/04</strain>
        <tissue evidence="6">Leaf</tissue>
    </source>
</reference>
<name>A0A8S9S3Y8_BRACR</name>
<comment type="caution">
    <text evidence="6">The sequence shown here is derived from an EMBL/GenBank/DDBJ whole genome shotgun (WGS) entry which is preliminary data.</text>
</comment>
<dbReference type="PROSITE" id="PS50089">
    <property type="entry name" value="ZF_RING_2"/>
    <property type="match status" value="1"/>
</dbReference>
<dbReference type="SUPFAM" id="SSF57850">
    <property type="entry name" value="RING/U-box"/>
    <property type="match status" value="1"/>
</dbReference>
<keyword evidence="2 4" id="KW-0863">Zinc-finger</keyword>
<feature type="domain" description="RING-type" evidence="5">
    <location>
        <begin position="342"/>
        <end position="383"/>
    </location>
</feature>
<dbReference type="GO" id="GO:0006511">
    <property type="term" value="P:ubiquitin-dependent protein catabolic process"/>
    <property type="evidence" value="ECO:0007669"/>
    <property type="project" value="TreeGrafter"/>
</dbReference>
<evidence type="ECO:0000256" key="4">
    <source>
        <dbReference type="PROSITE-ProRule" id="PRU00175"/>
    </source>
</evidence>
<evidence type="ECO:0000259" key="5">
    <source>
        <dbReference type="PROSITE" id="PS50089"/>
    </source>
</evidence>
<proteinExistence type="predicted"/>
<dbReference type="Gene3D" id="3.30.40.10">
    <property type="entry name" value="Zinc/RING finger domain, C3HC4 (zinc finger)"/>
    <property type="match status" value="1"/>
</dbReference>
<dbReference type="GO" id="GO:0061630">
    <property type="term" value="F:ubiquitin protein ligase activity"/>
    <property type="evidence" value="ECO:0007669"/>
    <property type="project" value="TreeGrafter"/>
</dbReference>
<dbReference type="Pfam" id="PF13639">
    <property type="entry name" value="zf-RING_2"/>
    <property type="match status" value="1"/>
</dbReference>
<keyword evidence="3" id="KW-0862">Zinc</keyword>
<dbReference type="GO" id="GO:0005634">
    <property type="term" value="C:nucleus"/>
    <property type="evidence" value="ECO:0007669"/>
    <property type="project" value="TreeGrafter"/>
</dbReference>
<dbReference type="EMBL" id="QGKX02000088">
    <property type="protein sequence ID" value="KAF3586634.1"/>
    <property type="molecule type" value="Genomic_DNA"/>
</dbReference>
<dbReference type="InterPro" id="IPR001841">
    <property type="entry name" value="Znf_RING"/>
</dbReference>
<protein>
    <recommendedName>
        <fullName evidence="5">RING-type domain-containing protein</fullName>
    </recommendedName>
</protein>
<dbReference type="InterPro" id="IPR013083">
    <property type="entry name" value="Znf_RING/FYVE/PHD"/>
</dbReference>
<sequence length="394" mass="43233">MIMPVPSPTLTPSDRTSTLASGGFFSDDLAGFSSSRRWLLQRCLAGSASGVTPFLPIQLSSDLHWNGPSFPCYGFDVSSVHPVPYVLVDTDLTSDDDFNGCEMYVMSAKNKRVSNQILGGYKIQDKLSRFEELNNASLPYLGVISLGVSSDLGLVLPNLKLLDLAGNLISVWENPTLFFIDTTRITTIDVTGSIILITVMIPTAVILPDEPRRVSDASATILERRPVHDVQGTSQYLNTNGADLETEGNSFGNLERLPGAVLLARERLFERLRGVSLSSNSRSNRVSLSENQRESSFYGEPEGIQVSYECNKKPLGLTLGAINGLHRQTFSSAEVKTDRRDCSICLESFTNGDMLIYLPCTHSFHSSCLNPWLKACGDCPYCRRAIAKDIEPCK</sequence>
<organism evidence="6 7">
    <name type="scientific">Brassica cretica</name>
    <name type="common">Mustard</name>
    <dbReference type="NCBI Taxonomy" id="69181"/>
    <lineage>
        <taxon>Eukaryota</taxon>
        <taxon>Viridiplantae</taxon>
        <taxon>Streptophyta</taxon>
        <taxon>Embryophyta</taxon>
        <taxon>Tracheophyta</taxon>
        <taxon>Spermatophyta</taxon>
        <taxon>Magnoliopsida</taxon>
        <taxon>eudicotyledons</taxon>
        <taxon>Gunneridae</taxon>
        <taxon>Pentapetalae</taxon>
        <taxon>rosids</taxon>
        <taxon>malvids</taxon>
        <taxon>Brassicales</taxon>
        <taxon>Brassicaceae</taxon>
        <taxon>Brassiceae</taxon>
        <taxon>Brassica</taxon>
    </lineage>
</organism>